<dbReference type="GO" id="GO:0004832">
    <property type="term" value="F:valine-tRNA ligase activity"/>
    <property type="evidence" value="ECO:0007669"/>
    <property type="project" value="UniProtKB-UniRule"/>
</dbReference>
<dbReference type="PANTHER" id="PTHR11946">
    <property type="entry name" value="VALYL-TRNA SYNTHETASES"/>
    <property type="match status" value="1"/>
</dbReference>
<feature type="binding site" evidence="8">
    <location>
        <position position="604"/>
    </location>
    <ligand>
        <name>ATP</name>
        <dbReference type="ChEBI" id="CHEBI:30616"/>
    </ligand>
</feature>
<dbReference type="GO" id="GO:0005524">
    <property type="term" value="F:ATP binding"/>
    <property type="evidence" value="ECO:0007669"/>
    <property type="project" value="UniProtKB-UniRule"/>
</dbReference>
<dbReference type="GO" id="GO:0006438">
    <property type="term" value="P:valyl-tRNA aminoacylation"/>
    <property type="evidence" value="ECO:0007669"/>
    <property type="project" value="UniProtKB-UniRule"/>
</dbReference>
<feature type="short sequence motif" description="'HIGH' region" evidence="8">
    <location>
        <begin position="64"/>
        <end position="74"/>
    </location>
</feature>
<dbReference type="OrthoDB" id="9810365at2"/>
<dbReference type="AlphaFoldDB" id="A0A4Q2T7Z2"/>
<dbReference type="GO" id="GO:0002161">
    <property type="term" value="F:aminoacyl-tRNA deacylase activity"/>
    <property type="evidence" value="ECO:0007669"/>
    <property type="project" value="InterPro"/>
</dbReference>
<accession>A0A4Q2T7Z2</accession>
<dbReference type="InterPro" id="IPR001412">
    <property type="entry name" value="aa-tRNA-synth_I_CS"/>
</dbReference>
<dbReference type="Pfam" id="PF00133">
    <property type="entry name" value="tRNA-synt_1"/>
    <property type="match status" value="2"/>
</dbReference>
<evidence type="ECO:0000259" key="10">
    <source>
        <dbReference type="Pfam" id="PF00133"/>
    </source>
</evidence>
<dbReference type="GO" id="GO:0005829">
    <property type="term" value="C:cytosol"/>
    <property type="evidence" value="ECO:0007669"/>
    <property type="project" value="TreeGrafter"/>
</dbReference>
<dbReference type="RefSeq" id="WP_129425217.1">
    <property type="nucleotide sequence ID" value="NZ_SDWV01000004.1"/>
</dbReference>
<comment type="subunit">
    <text evidence="8">Monomer.</text>
</comment>
<keyword evidence="2 8" id="KW-0436">Ligase</keyword>
<dbReference type="CDD" id="cd07962">
    <property type="entry name" value="Anticodon_Ia_Val"/>
    <property type="match status" value="1"/>
</dbReference>
<proteinExistence type="inferred from homology"/>
<dbReference type="InterPro" id="IPR009008">
    <property type="entry name" value="Val/Leu/Ile-tRNA-synth_edit"/>
</dbReference>
<dbReference type="EMBL" id="SDWV01000004">
    <property type="protein sequence ID" value="RYC13184.1"/>
    <property type="molecule type" value="Genomic_DNA"/>
</dbReference>
<reference evidence="12 13" key="1">
    <citation type="submission" date="2019-01" db="EMBL/GenBank/DDBJ databases">
        <title>Novel species of Nocardioides.</title>
        <authorList>
            <person name="Liu Q."/>
            <person name="X Y.-H."/>
        </authorList>
    </citation>
    <scope>NUCLEOTIDE SEQUENCE [LARGE SCALE GENOMIC DNA]</scope>
    <source>
        <strain evidence="12 13">HLT2-9</strain>
    </source>
</reference>
<name>A0A4Q2T7Z2_9ACTN</name>
<evidence type="ECO:0000256" key="4">
    <source>
        <dbReference type="ARBA" id="ARBA00022840"/>
    </source>
</evidence>
<comment type="function">
    <text evidence="8">Catalyzes the attachment of valine to tRNA(Val). As ValRS can inadvertently accommodate and process structurally similar amino acids such as threonine, to avoid such errors, it has a 'posttransfer' editing activity that hydrolyzes mischarged Thr-tRNA(Val) in a tRNA-dependent manner.</text>
</comment>
<evidence type="ECO:0000313" key="13">
    <source>
        <dbReference type="Proteomes" id="UP000291101"/>
    </source>
</evidence>
<evidence type="ECO:0000256" key="6">
    <source>
        <dbReference type="ARBA" id="ARBA00023146"/>
    </source>
</evidence>
<comment type="caution">
    <text evidence="12">The sequence shown here is derived from an EMBL/GenBank/DDBJ whole genome shotgun (WGS) entry which is preliminary data.</text>
</comment>
<dbReference type="Gene3D" id="3.40.50.620">
    <property type="entry name" value="HUPs"/>
    <property type="match status" value="2"/>
</dbReference>
<comment type="domain">
    <text evidence="8">ValRS has two distinct active sites: one for aminoacylation and one for editing. The misactivated threonine is translocated from the active site to the editing site.</text>
</comment>
<dbReference type="HAMAP" id="MF_02005">
    <property type="entry name" value="Val_tRNA_synth_type2"/>
    <property type="match status" value="1"/>
</dbReference>
<comment type="subcellular location">
    <subcellularLocation>
        <location evidence="8">Cytoplasm</location>
    </subcellularLocation>
</comment>
<keyword evidence="5 8" id="KW-0648">Protein biosynthesis</keyword>
<evidence type="ECO:0000256" key="5">
    <source>
        <dbReference type="ARBA" id="ARBA00022917"/>
    </source>
</evidence>
<dbReference type="InterPro" id="IPR002300">
    <property type="entry name" value="aa-tRNA-synth_Ia"/>
</dbReference>
<feature type="domain" description="Aminoacyl-tRNA synthetase class Ia" evidence="10">
    <location>
        <begin position="35"/>
        <end position="118"/>
    </location>
</feature>
<evidence type="ECO:0000256" key="8">
    <source>
        <dbReference type="HAMAP-Rule" id="MF_02005"/>
    </source>
</evidence>
<feature type="short sequence motif" description="'KMSKS' region" evidence="8">
    <location>
        <begin position="601"/>
        <end position="605"/>
    </location>
</feature>
<comment type="catalytic activity">
    <reaction evidence="7 8">
        <text>tRNA(Val) + L-valine + ATP = L-valyl-tRNA(Val) + AMP + diphosphate</text>
        <dbReference type="Rhea" id="RHEA:10704"/>
        <dbReference type="Rhea" id="RHEA-COMP:9672"/>
        <dbReference type="Rhea" id="RHEA-COMP:9708"/>
        <dbReference type="ChEBI" id="CHEBI:30616"/>
        <dbReference type="ChEBI" id="CHEBI:33019"/>
        <dbReference type="ChEBI" id="CHEBI:57762"/>
        <dbReference type="ChEBI" id="CHEBI:78442"/>
        <dbReference type="ChEBI" id="CHEBI:78537"/>
        <dbReference type="ChEBI" id="CHEBI:456215"/>
        <dbReference type="EC" id="6.1.1.9"/>
    </reaction>
</comment>
<dbReference type="EC" id="6.1.1.9" evidence="8"/>
<evidence type="ECO:0000259" key="11">
    <source>
        <dbReference type="Pfam" id="PF08264"/>
    </source>
</evidence>
<dbReference type="Proteomes" id="UP000291101">
    <property type="component" value="Unassembled WGS sequence"/>
</dbReference>
<keyword evidence="13" id="KW-1185">Reference proteome</keyword>
<feature type="domain" description="Aminoacyl-tRNA synthetase class Ia" evidence="10">
    <location>
        <begin position="142"/>
        <end position="630"/>
    </location>
</feature>
<dbReference type="InterPro" id="IPR033705">
    <property type="entry name" value="Anticodon_Ia_Val"/>
</dbReference>
<keyword evidence="4 8" id="KW-0067">ATP-binding</keyword>
<evidence type="ECO:0000256" key="7">
    <source>
        <dbReference type="ARBA" id="ARBA00047552"/>
    </source>
</evidence>
<evidence type="ECO:0000256" key="1">
    <source>
        <dbReference type="ARBA" id="ARBA00022490"/>
    </source>
</evidence>
<gene>
    <name evidence="8 12" type="primary">valS</name>
    <name evidence="12" type="ORF">EUA94_04665</name>
</gene>
<sequence length="877" mass="97307">MTENPSTHAPETTSTDPRAVVVPERPALEGLEEKWSRTWAENDTYAFDRTQPRENVYSIDTPPPTVSGSLHVGHVYSYSHTDLIARYQRMQGKAVFYPIGWDDNGLPTERRVQNYFGVRCDPTLAYEPDFTPPDLSQLKGADAKKQVPISRPNFIELCEQLVVEDEKAFEALWRQLGLSVQWNPTYTTIGDHSRTVSQRAFLRNYARGEAYLSEAPTLWDVTFQTAVAQAELEARDYPGHYHRVAFHRPDGSPLHIETTRPELIPSVVALIAHPDDERYQGLFGTTVSSPVFGVEIPVLAHHAAEPDKGAGIAMCCTFGDLTDVMWWRELDLPVRTVVGRDGRLTREVPEWLGSDAASTAYAEMAGKTTFSAREAMVALLRESGDLDGEPKATQRMANFYEKGDKPLEIVATRQWYITNGGRDAALRKEMLVRGEEITWIPAHMKHRYDNWVGGLNGDWLVSRQRFFGIPFPVWYPVTSDGEPDHDHPLMPSEDQLPVDPSTQAPHGYTEDQRGKPGGFVGDPDVMDTWATSSLTPHIAGMWGVDDDLFSRVFPYDLATQAHDIIRTWLFSRVVRADFENQVVPWSHAMISGFIVDPDRKKMSKSKGNVVVPTDILDKYGADAVRWRAAIGRPGADSPFDESQMKVGRRLAMKVLNASKFVLGNVGATALTPSAVSAPVDCALLGRLEVVVRRATEAFDDYDYTTALEVTEKFFWEFCDDYLELVKERAYDSDGGPATESARATLAIALHVQLRLLAPFLPYATEEVWSWWQDGSIHHAPWPTAADLGSAAAAQPLVLDAVAAALTGIRGAKSQAKAKMRAPLSRVVITGPESLVNAARQAENDLRAVGTIVGDLEFVADDSATELRVSAELAPTED</sequence>
<feature type="domain" description="Methionyl/Valyl/Leucyl/Isoleucyl-tRNA synthetase anticodon-binding" evidence="11">
    <location>
        <begin position="682"/>
        <end position="824"/>
    </location>
</feature>
<dbReference type="InterPro" id="IPR002303">
    <property type="entry name" value="Valyl-tRNA_ligase"/>
</dbReference>
<dbReference type="SUPFAM" id="SSF50677">
    <property type="entry name" value="ValRS/IleRS/LeuRS editing domain"/>
    <property type="match status" value="1"/>
</dbReference>
<keyword evidence="6 8" id="KW-0030">Aminoacyl-tRNA synthetase</keyword>
<dbReference type="NCBIfam" id="NF009687">
    <property type="entry name" value="PRK13208.1"/>
    <property type="match status" value="1"/>
</dbReference>
<dbReference type="InterPro" id="IPR009080">
    <property type="entry name" value="tRNAsynth_Ia_anticodon-bd"/>
</dbReference>
<evidence type="ECO:0000256" key="2">
    <source>
        <dbReference type="ARBA" id="ARBA00022598"/>
    </source>
</evidence>
<evidence type="ECO:0000256" key="9">
    <source>
        <dbReference type="SAM" id="MobiDB-lite"/>
    </source>
</evidence>
<dbReference type="InterPro" id="IPR022874">
    <property type="entry name" value="Valine-tRNA_ligase_type_2"/>
</dbReference>
<dbReference type="InterPro" id="IPR048044">
    <property type="entry name" value="Valyl-tRNA_ligase_actino"/>
</dbReference>
<protein>
    <recommendedName>
        <fullName evidence="8">Valine--tRNA ligase</fullName>
        <ecNumber evidence="8">6.1.1.9</ecNumber>
    </recommendedName>
    <alternativeName>
        <fullName evidence="8">Valyl-tRNA synthetase</fullName>
        <shortName evidence="8">ValRS</shortName>
    </alternativeName>
</protein>
<keyword evidence="1 8" id="KW-0963">Cytoplasm</keyword>
<dbReference type="PROSITE" id="PS00178">
    <property type="entry name" value="AA_TRNA_LIGASE_I"/>
    <property type="match status" value="1"/>
</dbReference>
<keyword evidence="3 8" id="KW-0547">Nucleotide-binding</keyword>
<dbReference type="NCBIfam" id="NF000540">
    <property type="entry name" value="alt_ValS"/>
    <property type="match status" value="1"/>
</dbReference>
<dbReference type="PANTHER" id="PTHR11946:SF93">
    <property type="entry name" value="VALINE--TRNA LIGASE, CHLOROPLASTIC_MITOCHONDRIAL 2"/>
    <property type="match status" value="1"/>
</dbReference>
<evidence type="ECO:0000313" key="12">
    <source>
        <dbReference type="EMBL" id="RYC13184.1"/>
    </source>
</evidence>
<dbReference type="SUPFAM" id="SSF52374">
    <property type="entry name" value="Nucleotidylyl transferase"/>
    <property type="match status" value="1"/>
</dbReference>
<dbReference type="PRINTS" id="PR00986">
    <property type="entry name" value="TRNASYNTHVAL"/>
</dbReference>
<dbReference type="InterPro" id="IPR014729">
    <property type="entry name" value="Rossmann-like_a/b/a_fold"/>
</dbReference>
<organism evidence="12 13">
    <name type="scientific">Nocardioides zhouii</name>
    <dbReference type="NCBI Taxonomy" id="1168729"/>
    <lineage>
        <taxon>Bacteria</taxon>
        <taxon>Bacillati</taxon>
        <taxon>Actinomycetota</taxon>
        <taxon>Actinomycetes</taxon>
        <taxon>Propionibacteriales</taxon>
        <taxon>Nocardioidaceae</taxon>
        <taxon>Nocardioides</taxon>
    </lineage>
</organism>
<dbReference type="InterPro" id="IPR013155">
    <property type="entry name" value="M/V/L/I-tRNA-synth_anticd-bd"/>
</dbReference>
<dbReference type="SUPFAM" id="SSF47323">
    <property type="entry name" value="Anticodon-binding domain of a subclass of class I aminoacyl-tRNA synthetases"/>
    <property type="match status" value="1"/>
</dbReference>
<evidence type="ECO:0000256" key="3">
    <source>
        <dbReference type="ARBA" id="ARBA00022741"/>
    </source>
</evidence>
<dbReference type="Gene3D" id="3.90.740.10">
    <property type="entry name" value="Valyl/Leucyl/Isoleucyl-tRNA synthetase, editing domain"/>
    <property type="match status" value="1"/>
</dbReference>
<dbReference type="Gene3D" id="1.10.730.10">
    <property type="entry name" value="Isoleucyl-tRNA Synthetase, Domain 1"/>
    <property type="match status" value="1"/>
</dbReference>
<dbReference type="Pfam" id="PF08264">
    <property type="entry name" value="Anticodon_1"/>
    <property type="match status" value="1"/>
</dbReference>
<comment type="similarity">
    <text evidence="8">Belongs to the class-I aminoacyl-tRNA synthetase family. ValS type 2 subfamily.</text>
</comment>
<feature type="region of interest" description="Disordered" evidence="9">
    <location>
        <begin position="482"/>
        <end position="522"/>
    </location>
</feature>